<evidence type="ECO:0000313" key="1">
    <source>
        <dbReference type="EMBL" id="RPA24670.1"/>
    </source>
</evidence>
<dbReference type="EMBL" id="RKJW01000002">
    <property type="protein sequence ID" value="RPA24670.1"/>
    <property type="molecule type" value="Genomic_DNA"/>
</dbReference>
<evidence type="ECO:0000313" key="2">
    <source>
        <dbReference type="Proteomes" id="UP000269379"/>
    </source>
</evidence>
<accession>A0AAX1X2G6</accession>
<gene>
    <name evidence="1" type="ORF">EGT70_16330</name>
</gene>
<reference evidence="2" key="1">
    <citation type="submission" date="2018-10" db="EMBL/GenBank/DDBJ databases">
        <title>FDA dAtabase for Regulatory Grade micrObial Sequences (FDA-ARGOS): Supporting development and validation of Infectious Disease Dx tests.</title>
        <authorList>
            <person name="Minogue T."/>
            <person name="Wolcott M."/>
            <person name="Wasieloski L."/>
            <person name="Aguilar W."/>
            <person name="Moore D."/>
            <person name="Jaissle J."/>
            <person name="Tallon L."/>
            <person name="Sadzewicz L."/>
            <person name="Zhao X."/>
            <person name="Vavikolanu K."/>
            <person name="Mehta A."/>
            <person name="Aluvathingal J."/>
            <person name="Nadendla S."/>
            <person name="Yan Y."/>
            <person name="Sichtig H."/>
        </authorList>
    </citation>
    <scope>NUCLEOTIDE SEQUENCE [LARGE SCALE GENOMIC DNA]</scope>
    <source>
        <strain evidence="2">FDAARGOS_588</strain>
    </source>
</reference>
<dbReference type="Proteomes" id="UP000269379">
    <property type="component" value="Chromosome 1"/>
</dbReference>
<protein>
    <submittedName>
        <fullName evidence="1">Uncharacterized protein</fullName>
    </submittedName>
</protein>
<name>A0AAX1X2G6_BURML</name>
<comment type="caution">
    <text evidence="1">The sequence shown here is derived from an EMBL/GenBank/DDBJ whole genome shotgun (WGS) entry which is preliminary data.</text>
</comment>
<proteinExistence type="predicted"/>
<organism evidence="1 2">
    <name type="scientific">Burkholderia mallei</name>
    <name type="common">Pseudomonas mallei</name>
    <dbReference type="NCBI Taxonomy" id="13373"/>
    <lineage>
        <taxon>Bacteria</taxon>
        <taxon>Pseudomonadati</taxon>
        <taxon>Pseudomonadota</taxon>
        <taxon>Betaproteobacteria</taxon>
        <taxon>Burkholderiales</taxon>
        <taxon>Burkholderiaceae</taxon>
        <taxon>Burkholderia</taxon>
        <taxon>pseudomallei group</taxon>
    </lineage>
</organism>
<dbReference type="AlphaFoldDB" id="A0AAX1X2G6"/>
<sequence>MREPFALRPSPFALRPSPFARRSPIADRRSPPHFLRRASCRAPAPIMFRRAKVSRLHTQNFTILLTLSGFSRQFP</sequence>